<accession>A0A921IU01</accession>
<name>A0A921IU01_9ACTN</name>
<dbReference type="Proteomes" id="UP000753256">
    <property type="component" value="Unassembled WGS sequence"/>
</dbReference>
<dbReference type="RefSeq" id="WP_273190798.1">
    <property type="nucleotide sequence ID" value="NZ_DYUZ01000029.1"/>
</dbReference>
<evidence type="ECO:0000259" key="1">
    <source>
        <dbReference type="Pfam" id="PF24849"/>
    </source>
</evidence>
<proteinExistence type="predicted"/>
<sequence>MNDASGCARLSSEGPYSIFSFGGHSIRFRTPRTLRRYLSIKEWDNGYLVVDAEYRGIDAPVEEYIDLVPILTNLYFDADRFLAPIKKVVVSYE</sequence>
<organism evidence="2 3">
    <name type="scientific">Enorma phocaeensis</name>
    <dbReference type="NCBI Taxonomy" id="1871019"/>
    <lineage>
        <taxon>Bacteria</taxon>
        <taxon>Bacillati</taxon>
        <taxon>Actinomycetota</taxon>
        <taxon>Coriobacteriia</taxon>
        <taxon>Coriobacteriales</taxon>
        <taxon>Coriobacteriaceae</taxon>
        <taxon>Enorma</taxon>
    </lineage>
</organism>
<evidence type="ECO:0000313" key="2">
    <source>
        <dbReference type="EMBL" id="HJG37797.1"/>
    </source>
</evidence>
<reference evidence="2" key="1">
    <citation type="journal article" date="2021" name="PeerJ">
        <title>Extensive microbial diversity within the chicken gut microbiome revealed by metagenomics and culture.</title>
        <authorList>
            <person name="Gilroy R."/>
            <person name="Ravi A."/>
            <person name="Getino M."/>
            <person name="Pursley I."/>
            <person name="Horton D.L."/>
            <person name="Alikhan N.F."/>
            <person name="Baker D."/>
            <person name="Gharbi K."/>
            <person name="Hall N."/>
            <person name="Watson M."/>
            <person name="Adriaenssens E.M."/>
            <person name="Foster-Nyarko E."/>
            <person name="Jarju S."/>
            <person name="Secka A."/>
            <person name="Antonio M."/>
            <person name="Oren A."/>
            <person name="Chaudhuri R.R."/>
            <person name="La Ragione R."/>
            <person name="Hildebrand F."/>
            <person name="Pallen M.J."/>
        </authorList>
    </citation>
    <scope>NUCLEOTIDE SEQUENCE</scope>
    <source>
        <strain evidence="2">ChiHjej13B12-9602</strain>
    </source>
</reference>
<dbReference type="AlphaFoldDB" id="A0A921IU01"/>
<gene>
    <name evidence="2" type="ORF">K8V70_08075</name>
</gene>
<dbReference type="Pfam" id="PF24849">
    <property type="entry name" value="DUF7724"/>
    <property type="match status" value="1"/>
</dbReference>
<feature type="domain" description="DUF7724" evidence="1">
    <location>
        <begin position="7"/>
        <end position="92"/>
    </location>
</feature>
<dbReference type="InterPro" id="IPR056141">
    <property type="entry name" value="DUF7724"/>
</dbReference>
<protein>
    <recommendedName>
        <fullName evidence="1">DUF7724 domain-containing protein</fullName>
    </recommendedName>
</protein>
<evidence type="ECO:0000313" key="3">
    <source>
        <dbReference type="Proteomes" id="UP000753256"/>
    </source>
</evidence>
<comment type="caution">
    <text evidence="2">The sequence shown here is derived from an EMBL/GenBank/DDBJ whole genome shotgun (WGS) entry which is preliminary data.</text>
</comment>
<reference evidence="2" key="2">
    <citation type="submission" date="2021-09" db="EMBL/GenBank/DDBJ databases">
        <authorList>
            <person name="Gilroy R."/>
        </authorList>
    </citation>
    <scope>NUCLEOTIDE SEQUENCE</scope>
    <source>
        <strain evidence="2">ChiHjej13B12-9602</strain>
    </source>
</reference>
<dbReference type="EMBL" id="DYUZ01000029">
    <property type="protein sequence ID" value="HJG37797.1"/>
    <property type="molecule type" value="Genomic_DNA"/>
</dbReference>